<dbReference type="Pfam" id="PF05699">
    <property type="entry name" value="Dimer_Tnp_hAT"/>
    <property type="match status" value="1"/>
</dbReference>
<evidence type="ECO:0000259" key="2">
    <source>
        <dbReference type="Pfam" id="PF05699"/>
    </source>
</evidence>
<keyword evidence="4" id="KW-1185">Reference proteome</keyword>
<evidence type="ECO:0000256" key="1">
    <source>
        <dbReference type="SAM" id="MobiDB-lite"/>
    </source>
</evidence>
<gene>
    <name evidence="3" type="ORF">MVEN_01599700</name>
</gene>
<dbReference type="EMBL" id="JACAZI010000013">
    <property type="protein sequence ID" value="KAF7345790.1"/>
    <property type="molecule type" value="Genomic_DNA"/>
</dbReference>
<dbReference type="AlphaFoldDB" id="A0A8H7CPW5"/>
<organism evidence="3 4">
    <name type="scientific">Mycena venus</name>
    <dbReference type="NCBI Taxonomy" id="2733690"/>
    <lineage>
        <taxon>Eukaryota</taxon>
        <taxon>Fungi</taxon>
        <taxon>Dikarya</taxon>
        <taxon>Basidiomycota</taxon>
        <taxon>Agaricomycotina</taxon>
        <taxon>Agaricomycetes</taxon>
        <taxon>Agaricomycetidae</taxon>
        <taxon>Agaricales</taxon>
        <taxon>Marasmiineae</taxon>
        <taxon>Mycenaceae</taxon>
        <taxon>Mycena</taxon>
    </lineage>
</organism>
<feature type="compositionally biased region" description="Basic and acidic residues" evidence="1">
    <location>
        <begin position="551"/>
        <end position="561"/>
    </location>
</feature>
<feature type="domain" description="HAT C-terminal dimerisation" evidence="2">
    <location>
        <begin position="354"/>
        <end position="397"/>
    </location>
</feature>
<reference evidence="3" key="1">
    <citation type="submission" date="2020-05" db="EMBL/GenBank/DDBJ databases">
        <title>Mycena genomes resolve the evolution of fungal bioluminescence.</title>
        <authorList>
            <person name="Tsai I.J."/>
        </authorList>
    </citation>
    <scope>NUCLEOTIDE SEQUENCE</scope>
    <source>
        <strain evidence="3">CCC161011</strain>
    </source>
</reference>
<sequence>MTGRPKTGDELFELVKSDLAFAKETYGVDIIAVCTDDGPDGKKMRRLIKEQMPWLAAFECWAHQSSLITGNYLSIKAPWMAAAKLAIEVIKWFNHHGTALDLLRAQQRLSFDRILALILPVITRWVSQYCSLRRLKKLERAIRACVITHEERLRVCAGRKDEQIEAAEHIIGIVKDDTFWKNIERIASDLEPLAIASNLLQAPTCRLDTVLMCLGNLHRIFSQNDDTTVKSTVTKSLERRWAKTDQELMILAVFLNPYIRWRAFNHSKLPSMSLYHMILRAYQRFYSRDATTDIELMETFQSYLDGLDHFSDIAMWLNGFKTMYETSKQPVDITAIWKRMDTGPELTGRGGFVKLAIRILSIVPNSAGPERIFSAYGITHTKHRNRLNPQKVHKSTVVRMDCMESHRAAGLVPQRRARHFSLADDQAAMAAMDADSVSPALDGGHSAGPSAANANDMDFGVVTDLLINLAAGEDAEDAAAAADTSITTNTPSSHTSSSASIIDPVLRLPSYKKIKLADLFKYPEPGAPAEELEFFWKGGVNGLDEEESSHEEEIQDSRSENEGTEVNTV</sequence>
<evidence type="ECO:0000313" key="4">
    <source>
        <dbReference type="Proteomes" id="UP000620124"/>
    </source>
</evidence>
<feature type="region of interest" description="Disordered" evidence="1">
    <location>
        <begin position="540"/>
        <end position="569"/>
    </location>
</feature>
<comment type="caution">
    <text evidence="3">The sequence shown here is derived from an EMBL/GenBank/DDBJ whole genome shotgun (WGS) entry which is preliminary data.</text>
</comment>
<dbReference type="InterPro" id="IPR012337">
    <property type="entry name" value="RNaseH-like_sf"/>
</dbReference>
<protein>
    <recommendedName>
        <fullName evidence="2">HAT C-terminal dimerisation domain-containing protein</fullName>
    </recommendedName>
</protein>
<dbReference type="GO" id="GO:0046983">
    <property type="term" value="F:protein dimerization activity"/>
    <property type="evidence" value="ECO:0007669"/>
    <property type="project" value="InterPro"/>
</dbReference>
<accession>A0A8H7CPW5</accession>
<dbReference type="SUPFAM" id="SSF53098">
    <property type="entry name" value="Ribonuclease H-like"/>
    <property type="match status" value="1"/>
</dbReference>
<evidence type="ECO:0000313" key="3">
    <source>
        <dbReference type="EMBL" id="KAF7345790.1"/>
    </source>
</evidence>
<dbReference type="Proteomes" id="UP000620124">
    <property type="component" value="Unassembled WGS sequence"/>
</dbReference>
<name>A0A8H7CPW5_9AGAR</name>
<dbReference type="InterPro" id="IPR008906">
    <property type="entry name" value="HATC_C_dom"/>
</dbReference>
<dbReference type="OrthoDB" id="3270520at2759"/>
<proteinExistence type="predicted"/>